<keyword evidence="2" id="KW-1185">Reference proteome</keyword>
<reference evidence="1" key="1">
    <citation type="submission" date="2022-02" db="EMBL/GenBank/DDBJ databases">
        <title>Plant Genome Project.</title>
        <authorList>
            <person name="Zhang R.-G."/>
        </authorList>
    </citation>
    <scope>NUCLEOTIDE SEQUENCE</scope>
    <source>
        <strain evidence="1">AT1</strain>
    </source>
</reference>
<sequence length="79" mass="9173">MSTNGDSIVNDDDDLNPDHEDHIHDQEEVSHQQRQLEAKKISSQKLRRFDSLDIESSKFCSHQNLGAKICQIWMGEKKH</sequence>
<organism evidence="1 2">
    <name type="scientific">Rhododendron molle</name>
    <name type="common">Chinese azalea</name>
    <name type="synonym">Azalea mollis</name>
    <dbReference type="NCBI Taxonomy" id="49168"/>
    <lineage>
        <taxon>Eukaryota</taxon>
        <taxon>Viridiplantae</taxon>
        <taxon>Streptophyta</taxon>
        <taxon>Embryophyta</taxon>
        <taxon>Tracheophyta</taxon>
        <taxon>Spermatophyta</taxon>
        <taxon>Magnoliopsida</taxon>
        <taxon>eudicotyledons</taxon>
        <taxon>Gunneridae</taxon>
        <taxon>Pentapetalae</taxon>
        <taxon>asterids</taxon>
        <taxon>Ericales</taxon>
        <taxon>Ericaceae</taxon>
        <taxon>Ericoideae</taxon>
        <taxon>Rhodoreae</taxon>
        <taxon>Rhododendron</taxon>
    </lineage>
</organism>
<evidence type="ECO:0000313" key="2">
    <source>
        <dbReference type="Proteomes" id="UP001062846"/>
    </source>
</evidence>
<dbReference type="Proteomes" id="UP001062846">
    <property type="component" value="Chromosome 13"/>
</dbReference>
<name>A0ACC0L2Q5_RHOML</name>
<comment type="caution">
    <text evidence="1">The sequence shown here is derived from an EMBL/GenBank/DDBJ whole genome shotgun (WGS) entry which is preliminary data.</text>
</comment>
<proteinExistence type="predicted"/>
<evidence type="ECO:0000313" key="1">
    <source>
        <dbReference type="EMBL" id="KAI8522722.1"/>
    </source>
</evidence>
<gene>
    <name evidence="1" type="ORF">RHMOL_Rhmol13G0018900</name>
</gene>
<protein>
    <submittedName>
        <fullName evidence="1">Uncharacterized protein</fullName>
    </submittedName>
</protein>
<accession>A0ACC0L2Q5</accession>
<dbReference type="EMBL" id="CM046400">
    <property type="protein sequence ID" value="KAI8522722.1"/>
    <property type="molecule type" value="Genomic_DNA"/>
</dbReference>